<evidence type="ECO:0000256" key="10">
    <source>
        <dbReference type="SAM" id="MobiDB-lite"/>
    </source>
</evidence>
<comment type="PTM">
    <text evidence="9">Carboxylation allows a single lysine to coordinate two zinc ions.</text>
</comment>
<dbReference type="InterPro" id="IPR047604">
    <property type="entry name" value="Allantoinase_bact"/>
</dbReference>
<keyword evidence="5 9" id="KW-0659">Purine metabolism</keyword>
<dbReference type="InterPro" id="IPR032466">
    <property type="entry name" value="Metal_Hydrolase"/>
</dbReference>
<feature type="binding site" evidence="9">
    <location>
        <position position="318"/>
    </location>
    <ligand>
        <name>Zn(2+)</name>
        <dbReference type="ChEBI" id="CHEBI:29105"/>
        <label>1</label>
    </ligand>
</feature>
<evidence type="ECO:0000259" key="11">
    <source>
        <dbReference type="Pfam" id="PF01979"/>
    </source>
</evidence>
<dbReference type="EMBL" id="CP021780">
    <property type="protein sequence ID" value="ASA19694.1"/>
    <property type="molecule type" value="Genomic_DNA"/>
</dbReference>
<gene>
    <name evidence="9 12" type="primary">allB</name>
    <name evidence="12" type="ORF">B9T62_02025</name>
</gene>
<dbReference type="Gene3D" id="3.20.20.140">
    <property type="entry name" value="Metal-dependent hydrolases"/>
    <property type="match status" value="1"/>
</dbReference>
<dbReference type="InterPro" id="IPR002195">
    <property type="entry name" value="Dihydroorotase_CS"/>
</dbReference>
<dbReference type="Gene3D" id="2.30.40.10">
    <property type="entry name" value="Urease, subunit C, domain 1"/>
    <property type="match status" value="1"/>
</dbReference>
<protein>
    <recommendedName>
        <fullName evidence="9">Allantoinase</fullName>
        <ecNumber evidence="9">3.5.2.5</ecNumber>
    </recommendedName>
    <alternativeName>
        <fullName evidence="9">Allantoin-utilizing enzyme</fullName>
    </alternativeName>
</protein>
<feature type="compositionally biased region" description="Low complexity" evidence="10">
    <location>
        <begin position="471"/>
        <end position="485"/>
    </location>
</feature>
<evidence type="ECO:0000313" key="13">
    <source>
        <dbReference type="Proteomes" id="UP000249890"/>
    </source>
</evidence>
<evidence type="ECO:0000256" key="7">
    <source>
        <dbReference type="ARBA" id="ARBA00022801"/>
    </source>
</evidence>
<feature type="binding site" evidence="9">
    <location>
        <position position="245"/>
    </location>
    <ligand>
        <name>Zn(2+)</name>
        <dbReference type="ChEBI" id="CHEBI:29105"/>
        <label>2</label>
    </ligand>
</feature>
<keyword evidence="8 9" id="KW-0862">Zinc</keyword>
<dbReference type="RefSeq" id="WP_087913719.1">
    <property type="nucleotide sequence ID" value="NZ_CP021780.1"/>
</dbReference>
<comment type="similarity">
    <text evidence="2">Belongs to the metallo-dependent hydrolases superfamily. Hydantoinase/dihydropyrimidinase family.</text>
</comment>
<name>A0A2Z2K5B9_9BACL</name>
<feature type="compositionally biased region" description="Basic and acidic residues" evidence="10">
    <location>
        <begin position="458"/>
        <end position="470"/>
    </location>
</feature>
<dbReference type="KEGG" id="pdh:B9T62_02025"/>
<evidence type="ECO:0000256" key="3">
    <source>
        <dbReference type="ARBA" id="ARBA00010286"/>
    </source>
</evidence>
<comment type="catalytic activity">
    <reaction evidence="9">
        <text>(S)-allantoin + H2O = allantoate + H(+)</text>
        <dbReference type="Rhea" id="RHEA:17029"/>
        <dbReference type="ChEBI" id="CHEBI:15377"/>
        <dbReference type="ChEBI" id="CHEBI:15378"/>
        <dbReference type="ChEBI" id="CHEBI:15678"/>
        <dbReference type="ChEBI" id="CHEBI:17536"/>
        <dbReference type="EC" id="3.5.2.5"/>
    </reaction>
</comment>
<dbReference type="AlphaFoldDB" id="A0A2Z2K5B9"/>
<comment type="similarity">
    <text evidence="3">Belongs to the metallo-dependent hydrolases superfamily. DHOase family. Class I DHOase subfamily.</text>
</comment>
<accession>A0A2Z2K5B9</accession>
<dbReference type="SUPFAM" id="SSF51338">
    <property type="entry name" value="Composite domain of metallo-dependent hydrolases"/>
    <property type="match status" value="1"/>
</dbReference>
<dbReference type="SUPFAM" id="SSF51556">
    <property type="entry name" value="Metallo-dependent hydrolases"/>
    <property type="match status" value="1"/>
</dbReference>
<evidence type="ECO:0000313" key="12">
    <source>
        <dbReference type="EMBL" id="ASA19694.1"/>
    </source>
</evidence>
<comment type="pathway">
    <text evidence="9">Nitrogen metabolism; (S)-allantoin degradation; allantoate from (S)-allantoin: step 1/1.</text>
</comment>
<feature type="domain" description="Amidohydrolase-related" evidence="11">
    <location>
        <begin position="54"/>
        <end position="439"/>
    </location>
</feature>
<organism evidence="12 13">
    <name type="scientific">Paenibacillus donghaensis</name>
    <dbReference type="NCBI Taxonomy" id="414771"/>
    <lineage>
        <taxon>Bacteria</taxon>
        <taxon>Bacillati</taxon>
        <taxon>Bacillota</taxon>
        <taxon>Bacilli</taxon>
        <taxon>Bacillales</taxon>
        <taxon>Paenibacillaceae</taxon>
        <taxon>Paenibacillus</taxon>
    </lineage>
</organism>
<feature type="region of interest" description="Disordered" evidence="10">
    <location>
        <begin position="458"/>
        <end position="503"/>
    </location>
</feature>
<dbReference type="GO" id="GO:0000256">
    <property type="term" value="P:allantoin catabolic process"/>
    <property type="evidence" value="ECO:0007669"/>
    <property type="project" value="UniProtKB-UniRule"/>
</dbReference>
<evidence type="ECO:0000256" key="5">
    <source>
        <dbReference type="ARBA" id="ARBA00022631"/>
    </source>
</evidence>
<feature type="binding site" evidence="9">
    <location>
        <position position="189"/>
    </location>
    <ligand>
        <name>Zn(2+)</name>
        <dbReference type="ChEBI" id="CHEBI:29105"/>
        <label>2</label>
    </ligand>
</feature>
<comment type="similarity">
    <text evidence="9">Belongs to the metallo-dependent hydrolases superfamily. Allantoinase family.</text>
</comment>
<dbReference type="PANTHER" id="PTHR43668:SF4">
    <property type="entry name" value="ALLANTOINASE"/>
    <property type="match status" value="1"/>
</dbReference>
<dbReference type="InterPro" id="IPR011059">
    <property type="entry name" value="Metal-dep_hydrolase_composite"/>
</dbReference>
<comment type="cofactor">
    <cofactor evidence="9">
        <name>Zn(2+)</name>
        <dbReference type="ChEBI" id="CHEBI:29105"/>
    </cofactor>
    <text evidence="9">Binds 2 Zn(2+) ions per subunit.</text>
</comment>
<dbReference type="GO" id="GO:0005737">
    <property type="term" value="C:cytoplasm"/>
    <property type="evidence" value="ECO:0007669"/>
    <property type="project" value="TreeGrafter"/>
</dbReference>
<comment type="subunit">
    <text evidence="4 9">Homotetramer.</text>
</comment>
<dbReference type="InterPro" id="IPR017593">
    <property type="entry name" value="Allantoinase"/>
</dbReference>
<feature type="binding site" evidence="9">
    <location>
        <position position="65"/>
    </location>
    <ligand>
        <name>Zn(2+)</name>
        <dbReference type="ChEBI" id="CHEBI:29105"/>
        <label>1</label>
    </ligand>
</feature>
<evidence type="ECO:0000256" key="2">
    <source>
        <dbReference type="ARBA" id="ARBA00008829"/>
    </source>
</evidence>
<feature type="binding site" description="via carbamate group" evidence="9">
    <location>
        <position position="150"/>
    </location>
    <ligand>
        <name>Zn(2+)</name>
        <dbReference type="ChEBI" id="CHEBI:29105"/>
        <label>1</label>
    </ligand>
</feature>
<dbReference type="Proteomes" id="UP000249890">
    <property type="component" value="Chromosome"/>
</dbReference>
<feature type="modified residue" description="N6-carboxylysine" evidence="9">
    <location>
        <position position="150"/>
    </location>
</feature>
<comment type="function">
    <text evidence="1">Catalyzes the reversible cyclization of carbamoyl aspartate to dihydroorotate.</text>
</comment>
<keyword evidence="6 9" id="KW-0479">Metal-binding</keyword>
<proteinExistence type="inferred from homology"/>
<reference evidence="12 13" key="1">
    <citation type="submission" date="2017-06" db="EMBL/GenBank/DDBJ databases">
        <title>Complete genome sequence of Paenibacillus donghaensis KCTC 13049T isolated from East Sea sediment, South Korea.</title>
        <authorList>
            <person name="Jung B.K."/>
            <person name="Hong S.-J."/>
            <person name="Shin J.-H."/>
        </authorList>
    </citation>
    <scope>NUCLEOTIDE SEQUENCE [LARGE SCALE GENOMIC DNA]</scope>
    <source>
        <strain evidence="12 13">KCTC 13049</strain>
    </source>
</reference>
<dbReference type="GO" id="GO:0004038">
    <property type="term" value="F:allantoinase activity"/>
    <property type="evidence" value="ECO:0007669"/>
    <property type="project" value="UniProtKB-UniRule"/>
</dbReference>
<sequence>MEETYELVIRQGRVVLPDEVKQLDIGIAGGRIAALGSRLPIGPDTRVVDAEGLYVLPGMIDMHVHFNEPALGHWEGFRSGSAALAAGGCTTYADMPLNGNPPTVNGAALRLKTEAAAGNSVVDYVLWGGLVPGNLEQLEELWAAGVTGFKAFLSNPGGFGAGRFREVDDDTLYQGMKKIADLGGILALHAESEAITAVLAADAESKGLQGALDWASTRPPEAELEAVNRALLYAQRTGCRLHFVHISTAAAMERIHEAKQRGLDVSVETCPHYLLLNEQQMAALGPVAKCAPPLRSEVEREQLWQVLAEGKIDLVASDHSPCPTDLKVKPGLSFAEAWGGISGAQSSLELLFHEAVHVRGLPVTLIAQLLADGPARRFGLEQRKGRIAPGLDADLVLLDPAASYTLAAGDLLYRHKHSPYVGMALSCRVVATFSRGTAVYTAADGLLAADRGRWLHGKEEQGESGERLQGSEELGESGEQLQGSEEQGESGKRLQGREGQAGL</sequence>
<dbReference type="GO" id="GO:0006145">
    <property type="term" value="P:purine nucleobase catabolic process"/>
    <property type="evidence" value="ECO:0007669"/>
    <property type="project" value="TreeGrafter"/>
</dbReference>
<dbReference type="EC" id="3.5.2.5" evidence="9"/>
<dbReference type="HAMAP" id="MF_01645">
    <property type="entry name" value="Hydantoinase"/>
    <property type="match status" value="1"/>
</dbReference>
<dbReference type="GO" id="GO:0050897">
    <property type="term" value="F:cobalt ion binding"/>
    <property type="evidence" value="ECO:0007669"/>
    <property type="project" value="InterPro"/>
</dbReference>
<keyword evidence="7 9" id="KW-0378">Hydrolase</keyword>
<evidence type="ECO:0000256" key="9">
    <source>
        <dbReference type="HAMAP-Rule" id="MF_01645"/>
    </source>
</evidence>
<dbReference type="PROSITE" id="PS00482">
    <property type="entry name" value="DIHYDROOROTASE_1"/>
    <property type="match status" value="1"/>
</dbReference>
<dbReference type="NCBIfam" id="TIGR03178">
    <property type="entry name" value="allantoinase"/>
    <property type="match status" value="1"/>
</dbReference>
<evidence type="ECO:0000256" key="6">
    <source>
        <dbReference type="ARBA" id="ARBA00022723"/>
    </source>
</evidence>
<dbReference type="InterPro" id="IPR050138">
    <property type="entry name" value="DHOase/Allantoinase_Hydrolase"/>
</dbReference>
<dbReference type="OrthoDB" id="9765462at2"/>
<keyword evidence="13" id="KW-1185">Reference proteome</keyword>
<dbReference type="UniPathway" id="UPA00395">
    <property type="reaction ID" value="UER00653"/>
</dbReference>
<evidence type="ECO:0000256" key="1">
    <source>
        <dbReference type="ARBA" id="ARBA00002368"/>
    </source>
</evidence>
<feature type="binding site" evidence="9">
    <location>
        <position position="63"/>
    </location>
    <ligand>
        <name>Zn(2+)</name>
        <dbReference type="ChEBI" id="CHEBI:29105"/>
        <label>1</label>
    </ligand>
</feature>
<dbReference type="InterPro" id="IPR006680">
    <property type="entry name" value="Amidohydro-rel"/>
</dbReference>
<feature type="binding site" description="via carbamate group" evidence="9">
    <location>
        <position position="150"/>
    </location>
    <ligand>
        <name>Zn(2+)</name>
        <dbReference type="ChEBI" id="CHEBI:29105"/>
        <label>2</label>
    </ligand>
</feature>
<evidence type="ECO:0000256" key="4">
    <source>
        <dbReference type="ARBA" id="ARBA00011881"/>
    </source>
</evidence>
<dbReference type="Pfam" id="PF01979">
    <property type="entry name" value="Amidohydro_1"/>
    <property type="match status" value="1"/>
</dbReference>
<dbReference type="GO" id="GO:0008270">
    <property type="term" value="F:zinc ion binding"/>
    <property type="evidence" value="ECO:0007669"/>
    <property type="project" value="InterPro"/>
</dbReference>
<evidence type="ECO:0000256" key="8">
    <source>
        <dbReference type="ARBA" id="ARBA00022833"/>
    </source>
</evidence>
<dbReference type="PANTHER" id="PTHR43668">
    <property type="entry name" value="ALLANTOINASE"/>
    <property type="match status" value="1"/>
</dbReference>
<comment type="function">
    <text evidence="9">Catalyzes the conversion of allantoin (5-ureidohydantoin) to allantoic acid by hydrolytic cleavage of the five-member hydantoin ring.</text>
</comment>
<dbReference type="FunFam" id="3.20.20.140:FF:000174">
    <property type="entry name" value="Dihydropyrimidinase-related protein 2"/>
    <property type="match status" value="1"/>
</dbReference>